<organism evidence="1 2">
    <name type="scientific">Coniosporium apollinis (strain CBS 100218)</name>
    <name type="common">Rock-inhabiting black yeast</name>
    <dbReference type="NCBI Taxonomy" id="1168221"/>
    <lineage>
        <taxon>Eukaryota</taxon>
        <taxon>Fungi</taxon>
        <taxon>Dikarya</taxon>
        <taxon>Ascomycota</taxon>
        <taxon>Pezizomycotina</taxon>
        <taxon>Dothideomycetes</taxon>
        <taxon>Dothideomycetes incertae sedis</taxon>
        <taxon>Coniosporium</taxon>
    </lineage>
</organism>
<dbReference type="OrthoDB" id="10529956at2759"/>
<evidence type="ECO:0000313" key="2">
    <source>
        <dbReference type="Proteomes" id="UP000016924"/>
    </source>
</evidence>
<sequence length="132" mass="14806">MAPPTSRALATLRVPAKRQTLTQQIEDWSAQGNGINIETFDRIEEIWSSSKGYLFAALSTQSQQEKFLFEYRKWTALYLASVGQDGALILDPDAPEDVNDGPLFPKDASKQLEFACRVFDRGRLDGDDFSQS</sequence>
<reference evidence="2" key="1">
    <citation type="submission" date="2012-06" db="EMBL/GenBank/DDBJ databases">
        <title>The genome sequence of Coniosporium apollinis CBS 100218.</title>
        <authorList>
            <consortium name="The Broad Institute Genome Sequencing Platform"/>
            <person name="Cuomo C."/>
            <person name="Gorbushina A."/>
            <person name="Noack S."/>
            <person name="Walker B."/>
            <person name="Young S.K."/>
            <person name="Zeng Q."/>
            <person name="Gargeya S."/>
            <person name="Fitzgerald M."/>
            <person name="Haas B."/>
            <person name="Abouelleil A."/>
            <person name="Alvarado L."/>
            <person name="Arachchi H.M."/>
            <person name="Berlin A.M."/>
            <person name="Chapman S.B."/>
            <person name="Goldberg J."/>
            <person name="Griggs A."/>
            <person name="Gujja S."/>
            <person name="Hansen M."/>
            <person name="Howarth C."/>
            <person name="Imamovic A."/>
            <person name="Larimer J."/>
            <person name="McCowan C."/>
            <person name="Montmayeur A."/>
            <person name="Murphy C."/>
            <person name="Neiman D."/>
            <person name="Pearson M."/>
            <person name="Priest M."/>
            <person name="Roberts A."/>
            <person name="Saif S."/>
            <person name="Shea T."/>
            <person name="Sisk P."/>
            <person name="Sykes S."/>
            <person name="Wortman J."/>
            <person name="Nusbaum C."/>
            <person name="Birren B."/>
        </authorList>
    </citation>
    <scope>NUCLEOTIDE SEQUENCE [LARGE SCALE GENOMIC DNA]</scope>
    <source>
        <strain evidence="2">CBS 100218</strain>
    </source>
</reference>
<accession>R7YRF6</accession>
<dbReference type="EMBL" id="JH767568">
    <property type="protein sequence ID" value="EON64492.1"/>
    <property type="molecule type" value="Genomic_DNA"/>
</dbReference>
<dbReference type="GeneID" id="19901035"/>
<protein>
    <submittedName>
        <fullName evidence="1">Uncharacterized protein</fullName>
    </submittedName>
</protein>
<proteinExistence type="predicted"/>
<dbReference type="Proteomes" id="UP000016924">
    <property type="component" value="Unassembled WGS sequence"/>
</dbReference>
<evidence type="ECO:0000313" key="1">
    <source>
        <dbReference type="EMBL" id="EON64492.1"/>
    </source>
</evidence>
<dbReference type="AlphaFoldDB" id="R7YRF6"/>
<dbReference type="HOGENOM" id="CLU_1916969_0_0_1"/>
<dbReference type="RefSeq" id="XP_007779809.1">
    <property type="nucleotide sequence ID" value="XM_007781619.1"/>
</dbReference>
<keyword evidence="2" id="KW-1185">Reference proteome</keyword>
<name>R7YRF6_CONA1</name>
<gene>
    <name evidence="1" type="ORF">W97_03724</name>
</gene>